<dbReference type="AlphaFoldDB" id="A0AAN9LAE6"/>
<reference evidence="1 2" key="1">
    <citation type="submission" date="2024-01" db="EMBL/GenBank/DDBJ databases">
        <title>The genomes of 5 underutilized Papilionoideae crops provide insights into root nodulation and disease resistanc.</title>
        <authorList>
            <person name="Jiang F."/>
        </authorList>
    </citation>
    <scope>NUCLEOTIDE SEQUENCE [LARGE SCALE GENOMIC DNA]</scope>
    <source>
        <strain evidence="1">LVBAO_FW01</strain>
        <tissue evidence="1">Leaves</tissue>
    </source>
</reference>
<sequence>MLNLKQLIVEFVEHGWLKSLVTLLFLSDRFLAVNYFNNMQAFFHLFEAFIYTRPIVSHIRSELLPNIFATQFSPLHLN</sequence>
<keyword evidence="2" id="KW-1185">Reference proteome</keyword>
<gene>
    <name evidence="1" type="ORF">VNO77_23836</name>
</gene>
<protein>
    <submittedName>
        <fullName evidence="1">Uncharacterized protein</fullName>
    </submittedName>
</protein>
<evidence type="ECO:0000313" key="2">
    <source>
        <dbReference type="Proteomes" id="UP001367508"/>
    </source>
</evidence>
<comment type="caution">
    <text evidence="1">The sequence shown here is derived from an EMBL/GenBank/DDBJ whole genome shotgun (WGS) entry which is preliminary data.</text>
</comment>
<dbReference type="EMBL" id="JAYMYQ010000005">
    <property type="protein sequence ID" value="KAK7329663.1"/>
    <property type="molecule type" value="Genomic_DNA"/>
</dbReference>
<name>A0AAN9LAE6_CANGL</name>
<organism evidence="1 2">
    <name type="scientific">Canavalia gladiata</name>
    <name type="common">Sword bean</name>
    <name type="synonym">Dolichos gladiatus</name>
    <dbReference type="NCBI Taxonomy" id="3824"/>
    <lineage>
        <taxon>Eukaryota</taxon>
        <taxon>Viridiplantae</taxon>
        <taxon>Streptophyta</taxon>
        <taxon>Embryophyta</taxon>
        <taxon>Tracheophyta</taxon>
        <taxon>Spermatophyta</taxon>
        <taxon>Magnoliopsida</taxon>
        <taxon>eudicotyledons</taxon>
        <taxon>Gunneridae</taxon>
        <taxon>Pentapetalae</taxon>
        <taxon>rosids</taxon>
        <taxon>fabids</taxon>
        <taxon>Fabales</taxon>
        <taxon>Fabaceae</taxon>
        <taxon>Papilionoideae</taxon>
        <taxon>50 kb inversion clade</taxon>
        <taxon>NPAAA clade</taxon>
        <taxon>indigoferoid/millettioid clade</taxon>
        <taxon>Phaseoleae</taxon>
        <taxon>Canavalia</taxon>
    </lineage>
</organism>
<accession>A0AAN9LAE6</accession>
<evidence type="ECO:0000313" key="1">
    <source>
        <dbReference type="EMBL" id="KAK7329663.1"/>
    </source>
</evidence>
<dbReference type="Proteomes" id="UP001367508">
    <property type="component" value="Unassembled WGS sequence"/>
</dbReference>
<proteinExistence type="predicted"/>